<dbReference type="Gene3D" id="1.20.59.10">
    <property type="entry name" value="Chorismate mutase"/>
    <property type="match status" value="1"/>
</dbReference>
<dbReference type="SUPFAM" id="SSF48600">
    <property type="entry name" value="Chorismate mutase II"/>
    <property type="match status" value="1"/>
</dbReference>
<dbReference type="PANTHER" id="PTHR38041">
    <property type="entry name" value="CHORISMATE MUTASE"/>
    <property type="match status" value="1"/>
</dbReference>
<dbReference type="InterPro" id="IPR051331">
    <property type="entry name" value="Chorismate_mutase-related"/>
</dbReference>
<dbReference type="OrthoDB" id="3233357at2"/>
<gene>
    <name evidence="4" type="ORF">A7J05_02445</name>
    <name evidence="5" type="ORF">I8755_35855</name>
</gene>
<sequence>MSSGTEAEPGGDPGPGDGRIAELRLSIDDLDRRIVALLAERTTVVRTLTEYKRDEDAVRSPGRVEQVVAKVRGLAEEHGMPPAIAEATYRTLIDELTRLQLDRLAERRRETAAGARS</sequence>
<evidence type="ECO:0000313" key="6">
    <source>
        <dbReference type="Proteomes" id="UP000187191"/>
    </source>
</evidence>
<dbReference type="PROSITE" id="PS51168">
    <property type="entry name" value="CHORISMATE_MUT_2"/>
    <property type="match status" value="1"/>
</dbReference>
<dbReference type="AlphaFoldDB" id="A0A1P8TAW6"/>
<dbReference type="GO" id="GO:0004106">
    <property type="term" value="F:chorismate mutase activity"/>
    <property type="evidence" value="ECO:0007669"/>
    <property type="project" value="InterPro"/>
</dbReference>
<dbReference type="InterPro" id="IPR036979">
    <property type="entry name" value="CM_dom_sf"/>
</dbReference>
<evidence type="ECO:0000259" key="3">
    <source>
        <dbReference type="PROSITE" id="PS51168"/>
    </source>
</evidence>
<name>A0A1P8TAW6_9ACTN</name>
<dbReference type="Proteomes" id="UP000187191">
    <property type="component" value="Chromosome"/>
</dbReference>
<dbReference type="PANTHER" id="PTHR38041:SF1">
    <property type="entry name" value="CHORISMATE MUTASE"/>
    <property type="match status" value="1"/>
</dbReference>
<dbReference type="InterPro" id="IPR002701">
    <property type="entry name" value="CM_II_prokaryot"/>
</dbReference>
<dbReference type="RefSeq" id="WP_076682392.1">
    <property type="nucleotide sequence ID" value="NZ_CP015588.1"/>
</dbReference>
<keyword evidence="1" id="KW-0413">Isomerase</keyword>
<feature type="domain" description="Chorismate mutase" evidence="3">
    <location>
        <begin position="14"/>
        <end position="104"/>
    </location>
</feature>
<dbReference type="GO" id="GO:0009697">
    <property type="term" value="P:salicylic acid biosynthetic process"/>
    <property type="evidence" value="ECO:0007669"/>
    <property type="project" value="TreeGrafter"/>
</dbReference>
<dbReference type="EMBL" id="CP065959">
    <property type="protein sequence ID" value="QQC93119.1"/>
    <property type="molecule type" value="Genomic_DNA"/>
</dbReference>
<dbReference type="InterPro" id="IPR036263">
    <property type="entry name" value="Chorismate_II_sf"/>
</dbReference>
<feature type="region of interest" description="Disordered" evidence="2">
    <location>
        <begin position="1"/>
        <end position="20"/>
    </location>
</feature>
<dbReference type="SMART" id="SM00830">
    <property type="entry name" value="CM_2"/>
    <property type="match status" value="1"/>
</dbReference>
<dbReference type="GO" id="GO:0046417">
    <property type="term" value="P:chorismate metabolic process"/>
    <property type="evidence" value="ECO:0007669"/>
    <property type="project" value="InterPro"/>
</dbReference>
<proteinExistence type="predicted"/>
<reference evidence="5 7" key="2">
    <citation type="submission" date="2020-12" db="EMBL/GenBank/DDBJ databases">
        <title>Identification and biosynthesis of polyene macrolides produced by Streptomyces alfalfae Men-myco-93-63.</title>
        <authorList>
            <person name="Liu D."/>
            <person name="Li Y."/>
            <person name="Liu L."/>
            <person name="Han X."/>
            <person name="Shen F."/>
        </authorList>
    </citation>
    <scope>NUCLEOTIDE SEQUENCE [LARGE SCALE GENOMIC DNA]</scope>
    <source>
        <strain evidence="5 7">Men-myco-93-63</strain>
    </source>
</reference>
<dbReference type="EMBL" id="CP015588">
    <property type="protein sequence ID" value="APY84763.1"/>
    <property type="molecule type" value="Genomic_DNA"/>
</dbReference>
<accession>A0A1P8TAW6</accession>
<evidence type="ECO:0000313" key="5">
    <source>
        <dbReference type="EMBL" id="QQC93119.1"/>
    </source>
</evidence>
<reference evidence="4 6" key="1">
    <citation type="submission" date="2016-05" db="EMBL/GenBank/DDBJ databases">
        <authorList>
            <person name="Gu J."/>
        </authorList>
    </citation>
    <scope>NUCLEOTIDE SEQUENCE [LARGE SCALE GENOMIC DNA]</scope>
    <source>
        <strain evidence="4 6">ACCC40021</strain>
    </source>
</reference>
<keyword evidence="6" id="KW-1185">Reference proteome</keyword>
<evidence type="ECO:0000256" key="1">
    <source>
        <dbReference type="ARBA" id="ARBA00023235"/>
    </source>
</evidence>
<protein>
    <submittedName>
        <fullName evidence="5">Chorismate mutase</fullName>
    </submittedName>
</protein>
<dbReference type="KEGG" id="ssia:A7J05_02445"/>
<organism evidence="5 7">
    <name type="scientific">Streptomyces alfalfae</name>
    <dbReference type="NCBI Taxonomy" id="1642299"/>
    <lineage>
        <taxon>Bacteria</taxon>
        <taxon>Bacillati</taxon>
        <taxon>Actinomycetota</taxon>
        <taxon>Actinomycetes</taxon>
        <taxon>Kitasatosporales</taxon>
        <taxon>Streptomycetaceae</taxon>
        <taxon>Streptomyces</taxon>
    </lineage>
</organism>
<evidence type="ECO:0000313" key="4">
    <source>
        <dbReference type="EMBL" id="APY84763.1"/>
    </source>
</evidence>
<dbReference type="Proteomes" id="UP000596130">
    <property type="component" value="Chromosome"/>
</dbReference>
<dbReference type="Pfam" id="PF01817">
    <property type="entry name" value="CM_2"/>
    <property type="match status" value="1"/>
</dbReference>
<evidence type="ECO:0000256" key="2">
    <source>
        <dbReference type="SAM" id="MobiDB-lite"/>
    </source>
</evidence>
<evidence type="ECO:0000313" key="7">
    <source>
        <dbReference type="Proteomes" id="UP000596130"/>
    </source>
</evidence>